<evidence type="ECO:0000256" key="3">
    <source>
        <dbReference type="ARBA" id="ARBA00022448"/>
    </source>
</evidence>
<dbReference type="Pfam" id="PF00462">
    <property type="entry name" value="Glutaredoxin"/>
    <property type="match status" value="1"/>
</dbReference>
<comment type="function">
    <text evidence="1">Has a glutathione-disulfide oxidoreductase activity in the presence of NADPH and glutathione reductase. Reduces low molecular weight disulfides and proteins.</text>
</comment>
<dbReference type="CDD" id="cd03419">
    <property type="entry name" value="GRX_GRXh_1_2_like"/>
    <property type="match status" value="1"/>
</dbReference>
<dbReference type="NCBIfam" id="TIGR02180">
    <property type="entry name" value="GRX_euk"/>
    <property type="match status" value="1"/>
</dbReference>
<dbReference type="GO" id="GO:0034599">
    <property type="term" value="P:cellular response to oxidative stress"/>
    <property type="evidence" value="ECO:0007669"/>
    <property type="project" value="TreeGrafter"/>
</dbReference>
<evidence type="ECO:0000256" key="1">
    <source>
        <dbReference type="ARBA" id="ARBA00002549"/>
    </source>
</evidence>
<dbReference type="PANTHER" id="PTHR45694">
    <property type="entry name" value="GLUTAREDOXIN 2"/>
    <property type="match status" value="1"/>
</dbReference>
<reference evidence="9" key="1">
    <citation type="journal article" date="2015" name="Nat. Plants">
        <title>Genome expansion of Arabis alpina linked with retrotransposition and reduced symmetric DNA methylation.</title>
        <authorList>
            <person name="Willing E.M."/>
            <person name="Rawat V."/>
            <person name="Mandakova T."/>
            <person name="Maumus F."/>
            <person name="James G.V."/>
            <person name="Nordstroem K.J."/>
            <person name="Becker C."/>
            <person name="Warthmann N."/>
            <person name="Chica C."/>
            <person name="Szarzynska B."/>
            <person name="Zytnicki M."/>
            <person name="Albani M.C."/>
            <person name="Kiefer C."/>
            <person name="Bergonzi S."/>
            <person name="Castaings L."/>
            <person name="Mateos J.L."/>
            <person name="Berns M.C."/>
            <person name="Bujdoso N."/>
            <person name="Piofczyk T."/>
            <person name="de Lorenzo L."/>
            <person name="Barrero-Sicilia C."/>
            <person name="Mateos I."/>
            <person name="Piednoel M."/>
            <person name="Hagmann J."/>
            <person name="Chen-Min-Tao R."/>
            <person name="Iglesias-Fernandez R."/>
            <person name="Schuster S.C."/>
            <person name="Alonso-Blanco C."/>
            <person name="Roudier F."/>
            <person name="Carbonero P."/>
            <person name="Paz-Ares J."/>
            <person name="Davis S.J."/>
            <person name="Pecinka A."/>
            <person name="Quesneville H."/>
            <person name="Colot V."/>
            <person name="Lysak M.A."/>
            <person name="Weigel D."/>
            <person name="Coupland G."/>
            <person name="Schneeberger K."/>
        </authorList>
    </citation>
    <scope>NUCLEOTIDE SEQUENCE [LARGE SCALE GENOMIC DNA]</scope>
    <source>
        <strain evidence="9">cv. Pajares</strain>
    </source>
</reference>
<dbReference type="EMBL" id="CM002876">
    <property type="protein sequence ID" value="KFK28026.1"/>
    <property type="molecule type" value="Genomic_DNA"/>
</dbReference>
<dbReference type="InterPro" id="IPR002109">
    <property type="entry name" value="Glutaredoxin"/>
</dbReference>
<keyword evidence="9" id="KW-1185">Reference proteome</keyword>
<evidence type="ECO:0000256" key="5">
    <source>
        <dbReference type="ARBA" id="ARBA00023157"/>
    </source>
</evidence>
<evidence type="ECO:0000256" key="4">
    <source>
        <dbReference type="ARBA" id="ARBA00022982"/>
    </source>
</evidence>
<dbReference type="GO" id="GO:0015038">
    <property type="term" value="F:glutathione disulfide oxidoreductase activity"/>
    <property type="evidence" value="ECO:0007669"/>
    <property type="project" value="TreeGrafter"/>
</dbReference>
<dbReference type="OMA" id="DAMEWID"/>
<keyword evidence="6" id="KW-0676">Redox-active center</keyword>
<dbReference type="InterPro" id="IPR011767">
    <property type="entry name" value="GLR_AS"/>
</dbReference>
<dbReference type="PANTHER" id="PTHR45694:SF13">
    <property type="entry name" value="GLUTAREDOXIN-C1"/>
    <property type="match status" value="1"/>
</dbReference>
<evidence type="ECO:0000313" key="8">
    <source>
        <dbReference type="EMBL" id="KFK28026.1"/>
    </source>
</evidence>
<evidence type="ECO:0000313" key="9">
    <source>
        <dbReference type="Proteomes" id="UP000029120"/>
    </source>
</evidence>
<comment type="similarity">
    <text evidence="2">Belongs to the glutaredoxin family. CPYC subfamily.</text>
</comment>
<dbReference type="Proteomes" id="UP000029120">
    <property type="component" value="Chromosome 8"/>
</dbReference>
<dbReference type="Gramene" id="KFK28026">
    <property type="protein sequence ID" value="KFK28026"/>
    <property type="gene ID" value="AALP_AA8G462100"/>
</dbReference>
<dbReference type="GO" id="GO:0005737">
    <property type="term" value="C:cytoplasm"/>
    <property type="evidence" value="ECO:0007669"/>
    <property type="project" value="TreeGrafter"/>
</dbReference>
<dbReference type="AlphaFoldDB" id="A0A087GDS4"/>
<dbReference type="PROSITE" id="PS51354">
    <property type="entry name" value="GLUTAREDOXIN_2"/>
    <property type="match status" value="1"/>
</dbReference>
<evidence type="ECO:0000259" key="7">
    <source>
        <dbReference type="Pfam" id="PF00462"/>
    </source>
</evidence>
<dbReference type="SUPFAM" id="SSF52833">
    <property type="entry name" value="Thioredoxin-like"/>
    <property type="match status" value="1"/>
</dbReference>
<proteinExistence type="inferred from homology"/>
<dbReference type="InterPro" id="IPR011899">
    <property type="entry name" value="Glutaredoxin_euk/vir"/>
</dbReference>
<keyword evidence="4" id="KW-0249">Electron transport</keyword>
<organism evidence="8 9">
    <name type="scientific">Arabis alpina</name>
    <name type="common">Alpine rock-cress</name>
    <dbReference type="NCBI Taxonomy" id="50452"/>
    <lineage>
        <taxon>Eukaryota</taxon>
        <taxon>Viridiplantae</taxon>
        <taxon>Streptophyta</taxon>
        <taxon>Embryophyta</taxon>
        <taxon>Tracheophyta</taxon>
        <taxon>Spermatophyta</taxon>
        <taxon>Magnoliopsida</taxon>
        <taxon>eudicotyledons</taxon>
        <taxon>Gunneridae</taxon>
        <taxon>Pentapetalae</taxon>
        <taxon>rosids</taxon>
        <taxon>malvids</taxon>
        <taxon>Brassicales</taxon>
        <taxon>Brassicaceae</taxon>
        <taxon>Arabideae</taxon>
        <taxon>Arabis</taxon>
    </lineage>
</organism>
<keyword evidence="5" id="KW-1015">Disulfide bond</keyword>
<dbReference type="InterPro" id="IPR014025">
    <property type="entry name" value="Glutaredoxin_subgr"/>
</dbReference>
<dbReference type="InterPro" id="IPR036249">
    <property type="entry name" value="Thioredoxin-like_sf"/>
</dbReference>
<name>A0A087GDS4_ARAAL</name>
<accession>A0A087GDS4</accession>
<dbReference type="PRINTS" id="PR00160">
    <property type="entry name" value="GLUTAREDOXIN"/>
</dbReference>
<feature type="domain" description="Glutaredoxin" evidence="7">
    <location>
        <begin position="17"/>
        <end position="79"/>
    </location>
</feature>
<dbReference type="Gene3D" id="3.40.30.10">
    <property type="entry name" value="Glutaredoxin"/>
    <property type="match status" value="1"/>
</dbReference>
<sequence>METAMNRAKEIVSSYPVVVFSKTYCPYCKKVKQLLTQLGASFEVLELNEMSDGGEIQSALSEWTGQSTVPSVFIKGKHIGGCDKVMETNKQGKLVPLLTEAGAPTKVSSKL</sequence>
<protein>
    <recommendedName>
        <fullName evidence="7">Glutaredoxin domain-containing protein</fullName>
    </recommendedName>
</protein>
<keyword evidence="3" id="KW-0813">Transport</keyword>
<dbReference type="OrthoDB" id="418495at2759"/>
<dbReference type="eggNOG" id="KOG1752">
    <property type="taxonomic scope" value="Eukaryota"/>
</dbReference>
<evidence type="ECO:0000256" key="2">
    <source>
        <dbReference type="ARBA" id="ARBA00007190"/>
    </source>
</evidence>
<gene>
    <name evidence="8" type="ordered locus">AALP_Aa8g462100</name>
</gene>
<evidence type="ECO:0000256" key="6">
    <source>
        <dbReference type="ARBA" id="ARBA00023284"/>
    </source>
</evidence>
<dbReference type="PROSITE" id="PS00195">
    <property type="entry name" value="GLUTAREDOXIN_1"/>
    <property type="match status" value="1"/>
</dbReference>
<dbReference type="FunFam" id="3.40.30.10:FF:000093">
    <property type="entry name" value="Glutaredoxin 2"/>
    <property type="match status" value="1"/>
</dbReference>